<name>A0A9D1WRF4_9FIRM</name>
<dbReference type="EMBL" id="DXES01000131">
    <property type="protein sequence ID" value="HIX65807.1"/>
    <property type="molecule type" value="Genomic_DNA"/>
</dbReference>
<reference evidence="2" key="1">
    <citation type="journal article" date="2021" name="PeerJ">
        <title>Extensive microbial diversity within the chicken gut microbiome revealed by metagenomics and culture.</title>
        <authorList>
            <person name="Gilroy R."/>
            <person name="Ravi A."/>
            <person name="Getino M."/>
            <person name="Pursley I."/>
            <person name="Horton D.L."/>
            <person name="Alikhan N.F."/>
            <person name="Baker D."/>
            <person name="Gharbi K."/>
            <person name="Hall N."/>
            <person name="Watson M."/>
            <person name="Adriaenssens E.M."/>
            <person name="Foster-Nyarko E."/>
            <person name="Jarju S."/>
            <person name="Secka A."/>
            <person name="Antonio M."/>
            <person name="Oren A."/>
            <person name="Chaudhuri R.R."/>
            <person name="La Ragione R."/>
            <person name="Hildebrand F."/>
            <person name="Pallen M.J."/>
        </authorList>
    </citation>
    <scope>NUCLEOTIDE SEQUENCE</scope>
    <source>
        <strain evidence="2">CHK188-5543</strain>
    </source>
</reference>
<dbReference type="GO" id="GO:0016301">
    <property type="term" value="F:kinase activity"/>
    <property type="evidence" value="ECO:0007669"/>
    <property type="project" value="UniProtKB-KW"/>
</dbReference>
<feature type="non-terminal residue" evidence="2">
    <location>
        <position position="201"/>
    </location>
</feature>
<organism evidence="2 3">
    <name type="scientific">Candidatus Anaerotruncus excrementipullorum</name>
    <dbReference type="NCBI Taxonomy" id="2838465"/>
    <lineage>
        <taxon>Bacteria</taxon>
        <taxon>Bacillati</taxon>
        <taxon>Bacillota</taxon>
        <taxon>Clostridia</taxon>
        <taxon>Eubacteriales</taxon>
        <taxon>Oscillospiraceae</taxon>
        <taxon>Anaerotruncus</taxon>
    </lineage>
</organism>
<keyword evidence="1" id="KW-0812">Transmembrane</keyword>
<keyword evidence="1" id="KW-1133">Transmembrane helix</keyword>
<proteinExistence type="predicted"/>
<feature type="transmembrane region" description="Helical" evidence="1">
    <location>
        <begin position="9"/>
        <end position="36"/>
    </location>
</feature>
<protein>
    <submittedName>
        <fullName evidence="2">Sensor histidine kinase</fullName>
    </submittedName>
</protein>
<comment type="caution">
    <text evidence="2">The sequence shown here is derived from an EMBL/GenBank/DDBJ whole genome shotgun (WGS) entry which is preliminary data.</text>
</comment>
<keyword evidence="1" id="KW-0472">Membrane</keyword>
<sequence>MKKILRKKFILFAMSAVTILLAVLVGAINGFSWIILDHQSSSLLYALTNRETPFPPGQSPNRQPPAPPMAADMIQSARFFTVHTDQDGRVLEVDVQRISSVSAEQAVQYAELATGVSGTVDHYKYAAKQTDAGRILFFLDTSGQLWVFMMVLSISSAIALVCWLATLLFVILLSGRAVRPILAGMEKQKQFITNAGHELKT</sequence>
<gene>
    <name evidence="2" type="ORF">H9736_06105</name>
</gene>
<feature type="transmembrane region" description="Helical" evidence="1">
    <location>
        <begin position="145"/>
        <end position="173"/>
    </location>
</feature>
<evidence type="ECO:0000313" key="2">
    <source>
        <dbReference type="EMBL" id="HIX65807.1"/>
    </source>
</evidence>
<accession>A0A9D1WRF4</accession>
<reference evidence="2" key="2">
    <citation type="submission" date="2021-04" db="EMBL/GenBank/DDBJ databases">
        <authorList>
            <person name="Gilroy R."/>
        </authorList>
    </citation>
    <scope>NUCLEOTIDE SEQUENCE</scope>
    <source>
        <strain evidence="2">CHK188-5543</strain>
    </source>
</reference>
<keyword evidence="2" id="KW-0808">Transferase</keyword>
<evidence type="ECO:0000313" key="3">
    <source>
        <dbReference type="Proteomes" id="UP000886800"/>
    </source>
</evidence>
<dbReference type="Proteomes" id="UP000886800">
    <property type="component" value="Unassembled WGS sequence"/>
</dbReference>
<keyword evidence="2" id="KW-0418">Kinase</keyword>
<evidence type="ECO:0000256" key="1">
    <source>
        <dbReference type="SAM" id="Phobius"/>
    </source>
</evidence>
<dbReference type="AlphaFoldDB" id="A0A9D1WRF4"/>